<dbReference type="EMBL" id="RQFO01000004">
    <property type="protein sequence ID" value="TGL06332.1"/>
    <property type="molecule type" value="Genomic_DNA"/>
</dbReference>
<dbReference type="Proteomes" id="UP000297465">
    <property type="component" value="Unassembled WGS sequence"/>
</dbReference>
<keyword evidence="1" id="KW-0472">Membrane</keyword>
<keyword evidence="3" id="KW-1185">Reference proteome</keyword>
<protein>
    <recommendedName>
        <fullName evidence="4">DUF1189 domain-containing protein</fullName>
    </recommendedName>
</protein>
<dbReference type="InterPro" id="IPR009574">
    <property type="entry name" value="DUF1189"/>
</dbReference>
<feature type="transmembrane region" description="Helical" evidence="1">
    <location>
        <begin position="36"/>
        <end position="60"/>
    </location>
</feature>
<feature type="transmembrane region" description="Helical" evidence="1">
    <location>
        <begin position="228"/>
        <end position="249"/>
    </location>
</feature>
<accession>A0ABY2LVT0</accession>
<name>A0ABY2LVT0_9LEPT</name>
<evidence type="ECO:0008006" key="4">
    <source>
        <dbReference type="Google" id="ProtNLM"/>
    </source>
</evidence>
<dbReference type="Pfam" id="PF06691">
    <property type="entry name" value="DUF1189"/>
    <property type="match status" value="1"/>
</dbReference>
<organism evidence="2 3">
    <name type="scientific">Leptospira montravelensis</name>
    <dbReference type="NCBI Taxonomy" id="2484961"/>
    <lineage>
        <taxon>Bacteria</taxon>
        <taxon>Pseudomonadati</taxon>
        <taxon>Spirochaetota</taxon>
        <taxon>Spirochaetia</taxon>
        <taxon>Leptospirales</taxon>
        <taxon>Leptospiraceae</taxon>
        <taxon>Leptospira</taxon>
    </lineage>
</organism>
<reference evidence="3" key="1">
    <citation type="journal article" date="2019" name="PLoS Negl. Trop. Dis.">
        <title>Revisiting the worldwide diversity of Leptospira species in the environment.</title>
        <authorList>
            <person name="Vincent A.T."/>
            <person name="Schiettekatte O."/>
            <person name="Bourhy P."/>
            <person name="Veyrier F.J."/>
            <person name="Picardeau M."/>
        </authorList>
    </citation>
    <scope>NUCLEOTIDE SEQUENCE [LARGE SCALE GENOMIC DNA]</scope>
    <source>
        <strain evidence="3">201800278</strain>
    </source>
</reference>
<feature type="transmembrane region" description="Helical" evidence="1">
    <location>
        <begin position="203"/>
        <end position="222"/>
    </location>
</feature>
<keyword evidence="1" id="KW-1133">Transmembrane helix</keyword>
<keyword evidence="1" id="KW-0812">Transmembrane</keyword>
<dbReference type="RefSeq" id="WP_135570648.1">
    <property type="nucleotide sequence ID" value="NZ_RQFN01000011.1"/>
</dbReference>
<proteinExistence type="predicted"/>
<comment type="caution">
    <text evidence="2">The sequence shown here is derived from an EMBL/GenBank/DDBJ whole genome shotgun (WGS) entry which is preliminary data.</text>
</comment>
<gene>
    <name evidence="2" type="ORF">EHQ31_06485</name>
</gene>
<evidence type="ECO:0000256" key="1">
    <source>
        <dbReference type="SAM" id="Phobius"/>
    </source>
</evidence>
<evidence type="ECO:0000313" key="2">
    <source>
        <dbReference type="EMBL" id="TGL06332.1"/>
    </source>
</evidence>
<evidence type="ECO:0000313" key="3">
    <source>
        <dbReference type="Proteomes" id="UP000297465"/>
    </source>
</evidence>
<sequence>MNQTINFLKSVYLAFIPTLGLKHAKQNHNIGTKTDILYLAILIAIPGFFSMLFASFFFFANPDKYFDDFPAFKILNGNVETEIECDSKYEDEESGLALYFVHCSESIPNDLPVNSVIISSKHISVVRKSGEIRSFPAGTFGDWDFTSENIQQWIKLGTIPAIILGFLVMILFQFIIRKIEIFIISIFYNLFKNIKNAEENYKNSLNGIIFLAIIPSALIDAFFGKFEIINSITFYIFIFYIILYLVLLIKDIKKKEANVG</sequence>